<dbReference type="KEGG" id="spla:CP981_26840"/>
<evidence type="ECO:0000256" key="6">
    <source>
        <dbReference type="SAM" id="MobiDB-lite"/>
    </source>
</evidence>
<evidence type="ECO:0000256" key="7">
    <source>
        <dbReference type="SAM" id="Phobius"/>
    </source>
</evidence>
<reference evidence="9 10" key="1">
    <citation type="submission" date="2017-09" db="EMBL/GenBank/DDBJ databases">
        <authorList>
            <person name="Lee N."/>
            <person name="Cho B.-K."/>
        </authorList>
    </citation>
    <scope>NUCLEOTIDE SEQUENCE [LARGE SCALE GENOMIC DNA]</scope>
    <source>
        <strain evidence="9 10">ATCC 23948</strain>
    </source>
</reference>
<dbReference type="SMART" id="SM00220">
    <property type="entry name" value="S_TKc"/>
    <property type="match status" value="1"/>
</dbReference>
<dbReference type="GO" id="GO:0005524">
    <property type="term" value="F:ATP binding"/>
    <property type="evidence" value="ECO:0007669"/>
    <property type="project" value="UniProtKB-UniRule"/>
</dbReference>
<keyword evidence="4 5" id="KW-0067">ATP-binding</keyword>
<dbReference type="InterPro" id="IPR011009">
    <property type="entry name" value="Kinase-like_dom_sf"/>
</dbReference>
<evidence type="ECO:0000256" key="3">
    <source>
        <dbReference type="ARBA" id="ARBA00022777"/>
    </source>
</evidence>
<accession>A0AAE6NNK2</accession>
<feature type="transmembrane region" description="Helical" evidence="7">
    <location>
        <begin position="394"/>
        <end position="417"/>
    </location>
</feature>
<proteinExistence type="predicted"/>
<evidence type="ECO:0000256" key="4">
    <source>
        <dbReference type="ARBA" id="ARBA00022840"/>
    </source>
</evidence>
<keyword evidence="7" id="KW-0812">Transmembrane</keyword>
<dbReference type="InterPro" id="IPR017441">
    <property type="entry name" value="Protein_kinase_ATP_BS"/>
</dbReference>
<feature type="compositionally biased region" description="Low complexity" evidence="6">
    <location>
        <begin position="321"/>
        <end position="337"/>
    </location>
</feature>
<keyword evidence="1" id="KW-0808">Transferase</keyword>
<feature type="binding site" evidence="5">
    <location>
        <position position="65"/>
    </location>
    <ligand>
        <name>ATP</name>
        <dbReference type="ChEBI" id="CHEBI:30616"/>
    </ligand>
</feature>
<dbReference type="Pfam" id="PF00069">
    <property type="entry name" value="Pkinase"/>
    <property type="match status" value="1"/>
</dbReference>
<dbReference type="EMBL" id="CP023691">
    <property type="protein sequence ID" value="QEV54771.1"/>
    <property type="molecule type" value="Genomic_DNA"/>
</dbReference>
<evidence type="ECO:0000256" key="1">
    <source>
        <dbReference type="ARBA" id="ARBA00022679"/>
    </source>
</evidence>
<dbReference type="Gene3D" id="3.30.200.20">
    <property type="entry name" value="Phosphorylase Kinase, domain 1"/>
    <property type="match status" value="1"/>
</dbReference>
<evidence type="ECO:0000313" key="9">
    <source>
        <dbReference type="EMBL" id="QEV54771.1"/>
    </source>
</evidence>
<protein>
    <submittedName>
        <fullName evidence="9">Serine/threonine protein kinase</fullName>
    </submittedName>
</protein>
<evidence type="ECO:0000259" key="8">
    <source>
        <dbReference type="PROSITE" id="PS50011"/>
    </source>
</evidence>
<evidence type="ECO:0000256" key="5">
    <source>
        <dbReference type="PROSITE-ProRule" id="PRU10141"/>
    </source>
</evidence>
<gene>
    <name evidence="9" type="ORF">CP981_26840</name>
</gene>
<feature type="region of interest" description="Disordered" evidence="6">
    <location>
        <begin position="317"/>
        <end position="341"/>
    </location>
</feature>
<dbReference type="PROSITE" id="PS00107">
    <property type="entry name" value="PROTEIN_KINASE_ATP"/>
    <property type="match status" value="1"/>
</dbReference>
<dbReference type="CDD" id="cd14014">
    <property type="entry name" value="STKc_PknB_like"/>
    <property type="match status" value="1"/>
</dbReference>
<keyword evidence="2 5" id="KW-0547">Nucleotide-binding</keyword>
<organism evidence="9 10">
    <name type="scientific">Streptomyces platensis</name>
    <dbReference type="NCBI Taxonomy" id="58346"/>
    <lineage>
        <taxon>Bacteria</taxon>
        <taxon>Bacillati</taxon>
        <taxon>Actinomycetota</taxon>
        <taxon>Actinomycetes</taxon>
        <taxon>Kitasatosporales</taxon>
        <taxon>Streptomycetaceae</taxon>
        <taxon>Streptomyces</taxon>
    </lineage>
</organism>
<evidence type="ECO:0000256" key="2">
    <source>
        <dbReference type="ARBA" id="ARBA00022741"/>
    </source>
</evidence>
<dbReference type="SUPFAM" id="SSF56112">
    <property type="entry name" value="Protein kinase-like (PK-like)"/>
    <property type="match status" value="1"/>
</dbReference>
<keyword evidence="3 9" id="KW-0418">Kinase</keyword>
<dbReference type="Proteomes" id="UP000325458">
    <property type="component" value="Chromosome"/>
</dbReference>
<dbReference type="PROSITE" id="PS50011">
    <property type="entry name" value="PROTEIN_KINASE_DOM"/>
    <property type="match status" value="1"/>
</dbReference>
<keyword evidence="7" id="KW-1133">Transmembrane helix</keyword>
<keyword evidence="7" id="KW-0472">Membrane</keyword>
<sequence>MIGWTPPRVRPRKIRVWWMGSLMEPLEAADPRAAGPYQLLGRLGSGGMGRVFVGESVTGRRVAVKVVREDLAATPGFRDRFRREAKLAMRAGGFWTAPVVDADPDATMPWIASQYVEGPSLDEHVIQQGPLDESEVRRLGTGLAEAIASFHRGGLVHRDLKPSNVLLVDDGPRVIDFGISKALETSDGTDLTKAGTVMGTPGFMSPEQALGQPVGPPSDVFSLGSLLAYAVTGAGPFGDGASHALLFRVVYEAPDLSAVPDGLRGLVQDCLHKSPEGRPTADALLARLAGAARATVPDPRIAPRPVAETVSDADALAATGPQPASPTATAEPPVAAPLGHRPVAQPPAALPPFTVEKWGRAAVWRRLKWPAVSALTIAGFLDLVGEMAQAPAPAFVLTLFVMLLHLLYGVMVSLPLLGPRALRVGADGLFVRHGPHMVTVPWRDISSVTLTGKRNRRSIALTAALAEGTATRVPSPLHAGTGVLKCTLVSPAKNETSARLDGLDTALRRFAGSRYQSLPAAG</sequence>
<evidence type="ECO:0000313" key="10">
    <source>
        <dbReference type="Proteomes" id="UP000325458"/>
    </source>
</evidence>
<dbReference type="PANTHER" id="PTHR43289">
    <property type="entry name" value="MITOGEN-ACTIVATED PROTEIN KINASE KINASE KINASE 20-RELATED"/>
    <property type="match status" value="1"/>
</dbReference>
<dbReference type="AlphaFoldDB" id="A0AAE6NNK2"/>
<feature type="domain" description="Protein kinase" evidence="8">
    <location>
        <begin position="37"/>
        <end position="301"/>
    </location>
</feature>
<name>A0AAE6NNK2_STRPT</name>
<dbReference type="PANTHER" id="PTHR43289:SF34">
    <property type="entry name" value="SERINE_THREONINE-PROTEIN KINASE YBDM-RELATED"/>
    <property type="match status" value="1"/>
</dbReference>
<dbReference type="InterPro" id="IPR000719">
    <property type="entry name" value="Prot_kinase_dom"/>
</dbReference>
<dbReference type="InterPro" id="IPR008271">
    <property type="entry name" value="Ser/Thr_kinase_AS"/>
</dbReference>
<dbReference type="PROSITE" id="PS00108">
    <property type="entry name" value="PROTEIN_KINASE_ST"/>
    <property type="match status" value="1"/>
</dbReference>
<dbReference type="Gene3D" id="1.10.510.10">
    <property type="entry name" value="Transferase(Phosphotransferase) domain 1"/>
    <property type="match status" value="1"/>
</dbReference>
<keyword evidence="9" id="KW-0723">Serine/threonine-protein kinase</keyword>
<dbReference type="GO" id="GO:0004674">
    <property type="term" value="F:protein serine/threonine kinase activity"/>
    <property type="evidence" value="ECO:0007669"/>
    <property type="project" value="UniProtKB-KW"/>
</dbReference>